<evidence type="ECO:0000313" key="3">
    <source>
        <dbReference type="EMBL" id="MVB08103.1"/>
    </source>
</evidence>
<proteinExistence type="predicted"/>
<evidence type="ECO:0000259" key="1">
    <source>
        <dbReference type="Pfam" id="PF14534"/>
    </source>
</evidence>
<evidence type="ECO:0000313" key="4">
    <source>
        <dbReference type="Proteomes" id="UP000285951"/>
    </source>
</evidence>
<comment type="caution">
    <text evidence="2">The sequence shown here is derived from an EMBL/GenBank/DDBJ whole genome shotgun (WGS) entry which is preliminary data.</text>
</comment>
<organism evidence="2 5">
    <name type="scientific">Labilibaculum euxinus</name>
    <dbReference type="NCBI Taxonomy" id="2686357"/>
    <lineage>
        <taxon>Bacteria</taxon>
        <taxon>Pseudomonadati</taxon>
        <taxon>Bacteroidota</taxon>
        <taxon>Bacteroidia</taxon>
        <taxon>Marinilabiliales</taxon>
        <taxon>Marinifilaceae</taxon>
        <taxon>Labilibaculum</taxon>
    </lineage>
</organism>
<evidence type="ECO:0000313" key="5">
    <source>
        <dbReference type="Proteomes" id="UP000462449"/>
    </source>
</evidence>
<protein>
    <submittedName>
        <fullName evidence="2">DUF4440 domain-containing protein</fullName>
    </submittedName>
</protein>
<dbReference type="OrthoDB" id="1119084at2"/>
<dbReference type="SUPFAM" id="SSF54427">
    <property type="entry name" value="NTF2-like"/>
    <property type="match status" value="1"/>
</dbReference>
<name>A0A425Y3C1_9BACT</name>
<keyword evidence="4" id="KW-1185">Reference proteome</keyword>
<feature type="domain" description="DUF4440" evidence="1">
    <location>
        <begin position="59"/>
        <end position="142"/>
    </location>
</feature>
<dbReference type="Proteomes" id="UP000462449">
    <property type="component" value="Unassembled WGS sequence"/>
</dbReference>
<evidence type="ECO:0000313" key="2">
    <source>
        <dbReference type="EMBL" id="MUP38898.1"/>
    </source>
</evidence>
<dbReference type="Gene3D" id="3.10.450.50">
    <property type="match status" value="1"/>
</dbReference>
<gene>
    <name evidence="3" type="ORF">DWB62_013850</name>
    <name evidence="2" type="ORF">GNY23_13850</name>
</gene>
<dbReference type="Proteomes" id="UP000285951">
    <property type="component" value="Unassembled WGS sequence"/>
</dbReference>
<reference evidence="3 4" key="1">
    <citation type="submission" date="2019-11" db="EMBL/GenBank/DDBJ databases">
        <title>Draft genome sequence of Labilibaculum sp. strain SYP isolated from Black Sea.</title>
        <authorList>
            <person name="Yadav S."/>
            <person name="Villanueva L."/>
        </authorList>
    </citation>
    <scope>NUCLEOTIDE SEQUENCE [LARGE SCALE GENOMIC DNA]</scope>
    <source>
        <strain evidence="3 4">44</strain>
    </source>
</reference>
<accession>A0A425Y3C1</accession>
<dbReference type="EMBL" id="QTZN02000035">
    <property type="protein sequence ID" value="MVB08103.1"/>
    <property type="molecule type" value="Genomic_DNA"/>
</dbReference>
<sequence length="154" mass="17537">MENMKNYNSSMLIVIALLFTFSSCHLSAEYEENQKLLMETDVAFSDYCLENGMNKAFFKYASEEAVMLKDNNYPLVGKENIKKQFSGDDTQITFTWSPLDADVSKSGELGYTYGTYSYQTVDSLYQGTYVSVWKKDENGDWKYVLDSGNQGLGK</sequence>
<dbReference type="InterPro" id="IPR027843">
    <property type="entry name" value="DUF4440"/>
</dbReference>
<dbReference type="InterPro" id="IPR032710">
    <property type="entry name" value="NTF2-like_dom_sf"/>
</dbReference>
<reference evidence="2 5" key="2">
    <citation type="submission" date="2019-12" db="EMBL/GenBank/DDBJ databases">
        <title>Draft genome sequence of Labilibaculum sp. strain 44 isolated from deep waters of Black Sea.</title>
        <authorList>
            <person name="Yadav S."/>
            <person name="Villanueva L."/>
        </authorList>
    </citation>
    <scope>NUCLEOTIDE SEQUENCE [LARGE SCALE GENOMIC DNA]</scope>
    <source>
        <strain evidence="2 5">44</strain>
    </source>
</reference>
<dbReference type="EMBL" id="WOTW01000035">
    <property type="protein sequence ID" value="MUP38898.1"/>
    <property type="molecule type" value="Genomic_DNA"/>
</dbReference>
<dbReference type="AlphaFoldDB" id="A0A425Y3C1"/>
<dbReference type="Pfam" id="PF14534">
    <property type="entry name" value="DUF4440"/>
    <property type="match status" value="1"/>
</dbReference>
<dbReference type="PROSITE" id="PS51257">
    <property type="entry name" value="PROKAR_LIPOPROTEIN"/>
    <property type="match status" value="1"/>
</dbReference>